<sequence>MALLKTQLPKVILSVLVILTAFAAFAIYQHPMAIFPDPSWGFQVMRSMEHGGGFNMLIAPDQLDINKNFGEFLSWWSPGQYLVPYFFVSVFHVNVGQACALTILFCEVIGLFGFYQFFKKAGFSANVSAVSVAFIACQMFYIIPYVFYNGGEVLLFAFGGWFMYGCLSFNRVKDWKLILFILISGWIGFICKSSFMWFYAAGLCIIWIRVSRAHTILGKWIINGIWIGVPAIVSFTGIYVTYLSKGHNPTSGGHGLKLLWETFGFPLASPLLSGFSVDELTHGLLFHPDGPMFSYAISVLIIVVLAIATVFVMIRILKTVPYTEYRLVLSVVYIVSVVFFGMAFFRQLAISYEGRHFRMVGLVFIPGAIYLIGRLQIGYRALFAVVWIGITYASVQYLVSGYDINNNESAHGTSGITQQFLDQDGLDELMKLDNTHKNAIFVFISPDLGLEVRNNRVVTLDPIGQDMKINYEDFQHCGHSGPLYIFLPSNYKGAKATMIMKSFEDYKGFKLTQLSEDYVLYSAD</sequence>
<feature type="transmembrane region" description="Helical" evidence="1">
    <location>
        <begin position="177"/>
        <end position="208"/>
    </location>
</feature>
<proteinExistence type="predicted"/>
<keyword evidence="3" id="KW-1185">Reference proteome</keyword>
<dbReference type="RefSeq" id="WP_273629499.1">
    <property type="nucleotide sequence ID" value="NZ_CP117167.1"/>
</dbReference>
<feature type="transmembrane region" description="Helical" evidence="1">
    <location>
        <begin position="82"/>
        <end position="115"/>
    </location>
</feature>
<feature type="transmembrane region" description="Helical" evidence="1">
    <location>
        <begin position="326"/>
        <end position="345"/>
    </location>
</feature>
<reference evidence="2 3" key="1">
    <citation type="submission" date="2023-02" db="EMBL/GenBank/DDBJ databases">
        <title>Genome sequence of Mucilaginibacter jinjuensis strain KACC 16571.</title>
        <authorList>
            <person name="Kim S."/>
            <person name="Heo J."/>
            <person name="Kwon S.-W."/>
        </authorList>
    </citation>
    <scope>NUCLEOTIDE SEQUENCE [LARGE SCALE GENOMIC DNA]</scope>
    <source>
        <strain evidence="2 3">KACC 16571</strain>
    </source>
</reference>
<accession>A0ABY7T4Y0</accession>
<feature type="transmembrane region" description="Helical" evidence="1">
    <location>
        <begin position="220"/>
        <end position="243"/>
    </location>
</feature>
<feature type="transmembrane region" description="Helical" evidence="1">
    <location>
        <begin position="380"/>
        <end position="399"/>
    </location>
</feature>
<gene>
    <name evidence="2" type="ORF">PQO05_21480</name>
</gene>
<keyword evidence="1" id="KW-1133">Transmembrane helix</keyword>
<evidence type="ECO:0008006" key="4">
    <source>
        <dbReference type="Google" id="ProtNLM"/>
    </source>
</evidence>
<evidence type="ECO:0000313" key="3">
    <source>
        <dbReference type="Proteomes" id="UP001216139"/>
    </source>
</evidence>
<feature type="transmembrane region" description="Helical" evidence="1">
    <location>
        <begin position="292"/>
        <end position="314"/>
    </location>
</feature>
<feature type="transmembrane region" description="Helical" evidence="1">
    <location>
        <begin position="12"/>
        <end position="30"/>
    </location>
</feature>
<dbReference type="EMBL" id="CP117167">
    <property type="protein sequence ID" value="WCT11314.1"/>
    <property type="molecule type" value="Genomic_DNA"/>
</dbReference>
<dbReference type="Proteomes" id="UP001216139">
    <property type="component" value="Chromosome"/>
</dbReference>
<keyword evidence="1" id="KW-0812">Transmembrane</keyword>
<evidence type="ECO:0000313" key="2">
    <source>
        <dbReference type="EMBL" id="WCT11314.1"/>
    </source>
</evidence>
<name>A0ABY7T4Y0_9SPHI</name>
<protein>
    <recommendedName>
        <fullName evidence="4">Glycosyltransferase RgtA/B/C/D-like domain-containing protein</fullName>
    </recommendedName>
</protein>
<organism evidence="2 3">
    <name type="scientific">Mucilaginibacter jinjuensis</name>
    <dbReference type="NCBI Taxonomy" id="1176721"/>
    <lineage>
        <taxon>Bacteria</taxon>
        <taxon>Pseudomonadati</taxon>
        <taxon>Bacteroidota</taxon>
        <taxon>Sphingobacteriia</taxon>
        <taxon>Sphingobacteriales</taxon>
        <taxon>Sphingobacteriaceae</taxon>
        <taxon>Mucilaginibacter</taxon>
    </lineage>
</organism>
<keyword evidence="1" id="KW-0472">Membrane</keyword>
<evidence type="ECO:0000256" key="1">
    <source>
        <dbReference type="SAM" id="Phobius"/>
    </source>
</evidence>
<feature type="transmembrane region" description="Helical" evidence="1">
    <location>
        <begin position="357"/>
        <end position="373"/>
    </location>
</feature>